<gene>
    <name evidence="11" type="primary">Frk</name>
    <name evidence="11" type="ORF">SNAT2548_LOCUS4649</name>
</gene>
<dbReference type="Gene3D" id="3.30.200.20">
    <property type="entry name" value="Phosphorylase Kinase, domain 1"/>
    <property type="match status" value="1"/>
</dbReference>
<feature type="transmembrane region" description="Helical" evidence="8">
    <location>
        <begin position="104"/>
        <end position="127"/>
    </location>
</feature>
<dbReference type="PROSITE" id="PS00107">
    <property type="entry name" value="PROTEIN_KINASE_ATP"/>
    <property type="match status" value="1"/>
</dbReference>
<dbReference type="InterPro" id="IPR000719">
    <property type="entry name" value="Prot_kinase_dom"/>
</dbReference>
<feature type="domain" description="Protein kinase" evidence="9">
    <location>
        <begin position="229"/>
        <end position="507"/>
    </location>
</feature>
<dbReference type="PROSITE" id="PS00109">
    <property type="entry name" value="PROTEIN_KINASE_TYR"/>
    <property type="match status" value="1"/>
</dbReference>
<evidence type="ECO:0000259" key="9">
    <source>
        <dbReference type="PROSITE" id="PS50011"/>
    </source>
</evidence>
<accession>A0A812IMQ2</accession>
<dbReference type="GO" id="GO:0005524">
    <property type="term" value="F:ATP binding"/>
    <property type="evidence" value="ECO:0007669"/>
    <property type="project" value="UniProtKB-UniRule"/>
</dbReference>
<evidence type="ECO:0000259" key="10">
    <source>
        <dbReference type="PROSITE" id="PS51285"/>
    </source>
</evidence>
<dbReference type="Pfam" id="PF00069">
    <property type="entry name" value="Pkinase"/>
    <property type="match status" value="1"/>
</dbReference>
<dbReference type="SUPFAM" id="SSF56112">
    <property type="entry name" value="Protein kinase-like (PK-like)"/>
    <property type="match status" value="2"/>
</dbReference>
<keyword evidence="8" id="KW-0472">Membrane</keyword>
<evidence type="ECO:0000256" key="7">
    <source>
        <dbReference type="SAM" id="MobiDB-lite"/>
    </source>
</evidence>
<protein>
    <submittedName>
        <fullName evidence="11">Frk protein</fullName>
    </submittedName>
</protein>
<dbReference type="InterPro" id="IPR051681">
    <property type="entry name" value="Ser/Thr_Kinases-Pseudokinases"/>
</dbReference>
<dbReference type="InterPro" id="IPR000961">
    <property type="entry name" value="AGC-kinase_C"/>
</dbReference>
<keyword evidence="8" id="KW-0812">Transmembrane</keyword>
<evidence type="ECO:0000256" key="2">
    <source>
        <dbReference type="ARBA" id="ARBA00022679"/>
    </source>
</evidence>
<dbReference type="PROSITE" id="PS50011">
    <property type="entry name" value="PROTEIN_KINASE_DOM"/>
    <property type="match status" value="1"/>
</dbReference>
<organism evidence="11 12">
    <name type="scientific">Symbiodinium natans</name>
    <dbReference type="NCBI Taxonomy" id="878477"/>
    <lineage>
        <taxon>Eukaryota</taxon>
        <taxon>Sar</taxon>
        <taxon>Alveolata</taxon>
        <taxon>Dinophyceae</taxon>
        <taxon>Suessiales</taxon>
        <taxon>Symbiodiniaceae</taxon>
        <taxon>Symbiodinium</taxon>
    </lineage>
</organism>
<dbReference type="OrthoDB" id="4062651at2759"/>
<proteinExistence type="predicted"/>
<keyword evidence="8" id="KW-1133">Transmembrane helix</keyword>
<dbReference type="PANTHER" id="PTHR44329">
    <property type="entry name" value="SERINE/THREONINE-PROTEIN KINASE TNNI3K-RELATED"/>
    <property type="match status" value="1"/>
</dbReference>
<keyword evidence="12" id="KW-1185">Reference proteome</keyword>
<dbReference type="InterPro" id="IPR017441">
    <property type="entry name" value="Protein_kinase_ATP_BS"/>
</dbReference>
<dbReference type="AlphaFoldDB" id="A0A812IMQ2"/>
<dbReference type="InterPro" id="IPR008266">
    <property type="entry name" value="Tyr_kinase_AS"/>
</dbReference>
<sequence>MRPETKHDPSQKMVMYLGLFASSSCCILGYPCSNAASVTFAFRATCVGYFTCNLAGFLLQKCELSRCILRIGLVINSLSSWLVSAHWCLGFGEWCILMLCEHAFMMFGGMVLVESLVHLHLLFTFTGSWVCYLMRRESSVMGVEADRVWAAATITVVIVLVSGILYSGHRSIAFLRQKLSLISSIVTMSEQELPSSASFRTLPGSKFASSSSSRSEVFGGPRANFVEGLKLLDCIGKGSFGQVYSANYKSQAAAVKIMAWEGEQLKRIDPVKEAKLCMSMVHPNLVQAFDFFMRDCESELPGKSTRKEIWIVQEWCDRGTLNGYCDVPRTSGLGLRQAKNILCEISTGCQYLHSKDIIHGDLTSNNVLLKSRDSTGPLELDFVCKVCDFGLARVLEEGVSTLLTSQLGTVSHMPPELLRLEHKRLTKKADIYALGILLYQVLLGRLPFAEMVATQIIIFIASGKRLQLDETVPEVVRQIFMGCTAVEPEQRPAAEELVQYFSRHDPLSDGCHPKGRCEDLIKNLCQKDPVERLPMRSGGIANIKKHMWYEGFDWQSFEALTMETPYKPEVKSKKDLANFSARDADRPPQVKYNKEKDGSGWDSTFATSE</sequence>
<feature type="transmembrane region" description="Helical" evidence="8">
    <location>
        <begin position="148"/>
        <end position="168"/>
    </location>
</feature>
<feature type="transmembrane region" description="Helical" evidence="8">
    <location>
        <begin position="12"/>
        <end position="30"/>
    </location>
</feature>
<feature type="compositionally biased region" description="Basic and acidic residues" evidence="7">
    <location>
        <begin position="571"/>
        <end position="599"/>
    </location>
</feature>
<evidence type="ECO:0000256" key="1">
    <source>
        <dbReference type="ARBA" id="ARBA00022527"/>
    </source>
</evidence>
<dbReference type="EMBL" id="CAJNDS010000289">
    <property type="protein sequence ID" value="CAE7039024.1"/>
    <property type="molecule type" value="Genomic_DNA"/>
</dbReference>
<feature type="transmembrane region" description="Helical" evidence="8">
    <location>
        <begin position="71"/>
        <end position="92"/>
    </location>
</feature>
<keyword evidence="5 6" id="KW-0067">ATP-binding</keyword>
<feature type="transmembrane region" description="Helical" evidence="8">
    <location>
        <begin position="36"/>
        <end position="59"/>
    </location>
</feature>
<keyword evidence="2" id="KW-0808">Transferase</keyword>
<keyword evidence="4" id="KW-0418">Kinase</keyword>
<comment type="caution">
    <text evidence="11">The sequence shown here is derived from an EMBL/GenBank/DDBJ whole genome shotgun (WGS) entry which is preliminary data.</text>
</comment>
<evidence type="ECO:0000256" key="8">
    <source>
        <dbReference type="SAM" id="Phobius"/>
    </source>
</evidence>
<dbReference type="Proteomes" id="UP000604046">
    <property type="component" value="Unassembled WGS sequence"/>
</dbReference>
<feature type="binding site" evidence="6">
    <location>
        <position position="256"/>
    </location>
    <ligand>
        <name>ATP</name>
        <dbReference type="ChEBI" id="CHEBI:30616"/>
    </ligand>
</feature>
<evidence type="ECO:0000256" key="3">
    <source>
        <dbReference type="ARBA" id="ARBA00022741"/>
    </source>
</evidence>
<evidence type="ECO:0000256" key="4">
    <source>
        <dbReference type="ARBA" id="ARBA00022777"/>
    </source>
</evidence>
<feature type="region of interest" description="Disordered" evidence="7">
    <location>
        <begin position="571"/>
        <end position="609"/>
    </location>
</feature>
<dbReference type="PROSITE" id="PS51257">
    <property type="entry name" value="PROKAR_LIPOPROTEIN"/>
    <property type="match status" value="1"/>
</dbReference>
<dbReference type="GO" id="GO:0004674">
    <property type="term" value="F:protein serine/threonine kinase activity"/>
    <property type="evidence" value="ECO:0007669"/>
    <property type="project" value="UniProtKB-KW"/>
</dbReference>
<name>A0A812IMQ2_9DINO</name>
<reference evidence="11" key="1">
    <citation type="submission" date="2021-02" db="EMBL/GenBank/DDBJ databases">
        <authorList>
            <person name="Dougan E. K."/>
            <person name="Rhodes N."/>
            <person name="Thang M."/>
            <person name="Chan C."/>
        </authorList>
    </citation>
    <scope>NUCLEOTIDE SEQUENCE</scope>
</reference>
<dbReference type="PANTHER" id="PTHR44329:SF214">
    <property type="entry name" value="PROTEIN KINASE DOMAIN-CONTAINING PROTEIN"/>
    <property type="match status" value="1"/>
</dbReference>
<feature type="domain" description="AGC-kinase C-terminal" evidence="10">
    <location>
        <begin position="550"/>
        <end position="609"/>
    </location>
</feature>
<dbReference type="PROSITE" id="PS51285">
    <property type="entry name" value="AGC_KINASE_CTER"/>
    <property type="match status" value="1"/>
</dbReference>
<evidence type="ECO:0000313" key="11">
    <source>
        <dbReference type="EMBL" id="CAE7039024.1"/>
    </source>
</evidence>
<keyword evidence="3 6" id="KW-0547">Nucleotide-binding</keyword>
<dbReference type="Gene3D" id="1.10.510.10">
    <property type="entry name" value="Transferase(Phosphotransferase) domain 1"/>
    <property type="match status" value="2"/>
</dbReference>
<evidence type="ECO:0000256" key="5">
    <source>
        <dbReference type="ARBA" id="ARBA00022840"/>
    </source>
</evidence>
<evidence type="ECO:0000256" key="6">
    <source>
        <dbReference type="PROSITE-ProRule" id="PRU10141"/>
    </source>
</evidence>
<keyword evidence="1" id="KW-0723">Serine/threonine-protein kinase</keyword>
<dbReference type="InterPro" id="IPR011009">
    <property type="entry name" value="Kinase-like_dom_sf"/>
</dbReference>
<evidence type="ECO:0000313" key="12">
    <source>
        <dbReference type="Proteomes" id="UP000604046"/>
    </source>
</evidence>